<evidence type="ECO:0000313" key="2">
    <source>
        <dbReference type="EMBL" id="SER83493.1"/>
    </source>
</evidence>
<evidence type="ECO:0000256" key="1">
    <source>
        <dbReference type="SAM" id="MobiDB-lite"/>
    </source>
</evidence>
<accession>A0A1H9SGH0</accession>
<dbReference type="STRING" id="402600.SAMN05216188_11667"/>
<feature type="compositionally biased region" description="Low complexity" evidence="1">
    <location>
        <begin position="91"/>
        <end position="101"/>
    </location>
</feature>
<dbReference type="Proteomes" id="UP000199352">
    <property type="component" value="Unassembled WGS sequence"/>
</dbReference>
<dbReference type="AlphaFoldDB" id="A0A1H9SGH0"/>
<name>A0A1H9SGH0_9PSEU</name>
<dbReference type="OrthoDB" id="134985at2"/>
<dbReference type="RefSeq" id="WP_089956343.1">
    <property type="nucleotide sequence ID" value="NZ_FOFR01000016.1"/>
</dbReference>
<keyword evidence="3" id="KW-1185">Reference proteome</keyword>
<reference evidence="3" key="1">
    <citation type="submission" date="2016-10" db="EMBL/GenBank/DDBJ databases">
        <authorList>
            <person name="Varghese N."/>
            <person name="Submissions S."/>
        </authorList>
    </citation>
    <scope>NUCLEOTIDE SEQUENCE [LARGE SCALE GENOMIC DNA]</scope>
    <source>
        <strain evidence="3">CGMCC 4.3525</strain>
    </source>
</reference>
<evidence type="ECO:0000313" key="3">
    <source>
        <dbReference type="Proteomes" id="UP000199352"/>
    </source>
</evidence>
<gene>
    <name evidence="2" type="ORF">SAMN05216188_11667</name>
</gene>
<protein>
    <recommendedName>
        <fullName evidence="4">LuxR family transcriptional regulator, maltose regulon positive regulatory protein</fullName>
    </recommendedName>
</protein>
<sequence>MGDDTTGLHAVPRPLDVELPRLRLVGRLDTRWTRPVTLVTAGAGFGKTTALAQAVRANLLEPRGIDAWVTCGPGHEDAAGLAASILRAAGARPSRAPGAPRTSLSHGGEPRARWPPSVPKTSLPPTVAAAMRSLMIGSPRPVLAYGQKSGDRALAER</sequence>
<proteinExistence type="predicted"/>
<dbReference type="EMBL" id="FOFR01000016">
    <property type="protein sequence ID" value="SER83493.1"/>
    <property type="molecule type" value="Genomic_DNA"/>
</dbReference>
<feature type="region of interest" description="Disordered" evidence="1">
    <location>
        <begin position="91"/>
        <end position="124"/>
    </location>
</feature>
<evidence type="ECO:0008006" key="4">
    <source>
        <dbReference type="Google" id="ProtNLM"/>
    </source>
</evidence>
<organism evidence="2 3">
    <name type="scientific">Lentzea xinjiangensis</name>
    <dbReference type="NCBI Taxonomy" id="402600"/>
    <lineage>
        <taxon>Bacteria</taxon>
        <taxon>Bacillati</taxon>
        <taxon>Actinomycetota</taxon>
        <taxon>Actinomycetes</taxon>
        <taxon>Pseudonocardiales</taxon>
        <taxon>Pseudonocardiaceae</taxon>
        <taxon>Lentzea</taxon>
    </lineage>
</organism>